<dbReference type="RefSeq" id="WP_148594840.1">
    <property type="nucleotide sequence ID" value="NZ_CP042997.1"/>
</dbReference>
<dbReference type="EMBL" id="CP042997">
    <property type="protein sequence ID" value="QEH34986.1"/>
    <property type="molecule type" value="Genomic_DNA"/>
</dbReference>
<evidence type="ECO:0000313" key="2">
    <source>
        <dbReference type="Proteomes" id="UP000324233"/>
    </source>
</evidence>
<protein>
    <submittedName>
        <fullName evidence="1">Translocation protein TolB</fullName>
    </submittedName>
</protein>
<accession>A0A5B9W2Z4</accession>
<gene>
    <name evidence="1" type="ORF">OJF2_35310</name>
</gene>
<dbReference type="InterPro" id="IPR015943">
    <property type="entry name" value="WD40/YVTN_repeat-like_dom_sf"/>
</dbReference>
<dbReference type="PANTHER" id="PTHR19879">
    <property type="entry name" value="TRANSCRIPTION INITIATION FACTOR TFIID"/>
    <property type="match status" value="1"/>
</dbReference>
<sequence>MIRFLAPSLSILPLAAGLQVPAQDVGAAREKHVQRVLSVRFSPDGRLIAGAVCGKERVRGWYVESGRVQVWDAATGNPVRALARPAAETLSGTGNWTRAIAVAPGGKAVAIGRDDRTVQLRDRETDAELAAWQGPAEVDVLAFSPDGKALACAYRGNSERGAELSFLDLATRKPRWRETIPRSSITAIAFSPDGARVAVASLEHTHARGGPSPVAILDAKTGREERTVRGGPEGARALAFSPDATTLAAAYAVGPVLSWDARTGVQTRALPVRSPGRVAAVAFSPDGATLATASLRDRIQVERPGNLRLWDAHTGELRRELTTDADPASSAAFSPDATSLAIGRDDGTVTRIRLADEQGR</sequence>
<dbReference type="Pfam" id="PF00400">
    <property type="entry name" value="WD40"/>
    <property type="match status" value="3"/>
</dbReference>
<proteinExistence type="predicted"/>
<dbReference type="OrthoDB" id="251024at2"/>
<dbReference type="SUPFAM" id="SSF50998">
    <property type="entry name" value="Quinoprotein alcohol dehydrogenase-like"/>
    <property type="match status" value="1"/>
</dbReference>
<dbReference type="Gene3D" id="2.130.10.10">
    <property type="entry name" value="YVTN repeat-like/Quinoprotein amine dehydrogenase"/>
    <property type="match status" value="3"/>
</dbReference>
<reference evidence="1 2" key="1">
    <citation type="submission" date="2019-08" db="EMBL/GenBank/DDBJ databases">
        <title>Deep-cultivation of Planctomycetes and their phenomic and genomic characterization uncovers novel biology.</title>
        <authorList>
            <person name="Wiegand S."/>
            <person name="Jogler M."/>
            <person name="Boedeker C."/>
            <person name="Pinto D."/>
            <person name="Vollmers J."/>
            <person name="Rivas-Marin E."/>
            <person name="Kohn T."/>
            <person name="Peeters S.H."/>
            <person name="Heuer A."/>
            <person name="Rast P."/>
            <person name="Oberbeckmann S."/>
            <person name="Bunk B."/>
            <person name="Jeske O."/>
            <person name="Meyerdierks A."/>
            <person name="Storesund J.E."/>
            <person name="Kallscheuer N."/>
            <person name="Luecker S."/>
            <person name="Lage O.M."/>
            <person name="Pohl T."/>
            <person name="Merkel B.J."/>
            <person name="Hornburger P."/>
            <person name="Mueller R.-W."/>
            <person name="Bruemmer F."/>
            <person name="Labrenz M."/>
            <person name="Spormann A.M."/>
            <person name="Op den Camp H."/>
            <person name="Overmann J."/>
            <person name="Amann R."/>
            <person name="Jetten M.S.M."/>
            <person name="Mascher T."/>
            <person name="Medema M.H."/>
            <person name="Devos D.P."/>
            <person name="Kaster A.-K."/>
            <person name="Ovreas L."/>
            <person name="Rohde M."/>
            <person name="Galperin M.Y."/>
            <person name="Jogler C."/>
        </authorList>
    </citation>
    <scope>NUCLEOTIDE SEQUENCE [LARGE SCALE GENOMIC DNA]</scope>
    <source>
        <strain evidence="1 2">OJF2</strain>
    </source>
</reference>
<keyword evidence="2" id="KW-1185">Reference proteome</keyword>
<dbReference type="InterPro" id="IPR001680">
    <property type="entry name" value="WD40_rpt"/>
</dbReference>
<name>A0A5B9W2Z4_9BACT</name>
<dbReference type="AlphaFoldDB" id="A0A5B9W2Z4"/>
<dbReference type="PANTHER" id="PTHR19879:SF9">
    <property type="entry name" value="TRANSCRIPTION INITIATION FACTOR TFIID SUBUNIT 5"/>
    <property type="match status" value="1"/>
</dbReference>
<dbReference type="KEGG" id="agv:OJF2_35310"/>
<evidence type="ECO:0000313" key="1">
    <source>
        <dbReference type="EMBL" id="QEH34986.1"/>
    </source>
</evidence>
<organism evidence="1 2">
    <name type="scientific">Aquisphaera giovannonii</name>
    <dbReference type="NCBI Taxonomy" id="406548"/>
    <lineage>
        <taxon>Bacteria</taxon>
        <taxon>Pseudomonadati</taxon>
        <taxon>Planctomycetota</taxon>
        <taxon>Planctomycetia</taxon>
        <taxon>Isosphaerales</taxon>
        <taxon>Isosphaeraceae</taxon>
        <taxon>Aquisphaera</taxon>
    </lineage>
</organism>
<dbReference type="InterPro" id="IPR011047">
    <property type="entry name" value="Quinoprotein_ADH-like_sf"/>
</dbReference>
<dbReference type="SMART" id="SM00320">
    <property type="entry name" value="WD40"/>
    <property type="match status" value="7"/>
</dbReference>
<dbReference type="Proteomes" id="UP000324233">
    <property type="component" value="Chromosome"/>
</dbReference>